<feature type="region of interest" description="Disordered" evidence="1">
    <location>
        <begin position="1"/>
        <end position="80"/>
    </location>
</feature>
<dbReference type="EMBL" id="ML987190">
    <property type="protein sequence ID" value="KAF2254242.1"/>
    <property type="molecule type" value="Genomic_DNA"/>
</dbReference>
<evidence type="ECO:0000256" key="1">
    <source>
        <dbReference type="SAM" id="MobiDB-lite"/>
    </source>
</evidence>
<dbReference type="OrthoDB" id="3860121at2759"/>
<dbReference type="Gene3D" id="2.60.120.650">
    <property type="entry name" value="Cupin"/>
    <property type="match status" value="1"/>
</dbReference>
<feature type="compositionally biased region" description="Low complexity" evidence="1">
    <location>
        <begin position="30"/>
        <end position="41"/>
    </location>
</feature>
<feature type="region of interest" description="Disordered" evidence="1">
    <location>
        <begin position="564"/>
        <end position="617"/>
    </location>
</feature>
<feature type="compositionally biased region" description="Low complexity" evidence="1">
    <location>
        <begin position="1"/>
        <end position="10"/>
    </location>
</feature>
<gene>
    <name evidence="2" type="ORF">BU26DRAFT_600019</name>
</gene>
<dbReference type="Proteomes" id="UP000800094">
    <property type="component" value="Unassembled WGS sequence"/>
</dbReference>
<keyword evidence="3" id="KW-1185">Reference proteome</keyword>
<dbReference type="GeneID" id="54588471"/>
<evidence type="ECO:0000313" key="2">
    <source>
        <dbReference type="EMBL" id="KAF2254242.1"/>
    </source>
</evidence>
<protein>
    <recommendedName>
        <fullName evidence="4">JmjC domain-containing protein</fullName>
    </recommendedName>
</protein>
<feature type="compositionally biased region" description="Low complexity" evidence="1">
    <location>
        <begin position="584"/>
        <end position="593"/>
    </location>
</feature>
<evidence type="ECO:0008006" key="4">
    <source>
        <dbReference type="Google" id="ProtNLM"/>
    </source>
</evidence>
<proteinExistence type="predicted"/>
<name>A0A6A6IWD1_9PLEO</name>
<sequence length="617" mass="68522">MAATSKTASRASRHAQDIVSHQRQSAPTEPARSSAKRAPSSGPSPPSKTTRNSPKGITARASEHTAHVEQDAADPQPCSCTPAARRLMENWSPSPEFLENLQHLIPQLCPQHTQQLAMQAIGHLANAPVTSAKRTLDDLDGAMPLRKVRRVHPSHVASRNDHTPPDHCAEQEQDFKEQAVVRIRGRLGLKGATSSGPPLESATFGRMNNKIMRDLLELSTLPKTSGPEPEIYYLTGAEAKELLESRNRLRGPIVTHGQQNFQWQEGDGQPFTELFDRFGCLEDREVSVQNPSLKVGQFSAEIWTLQEVKEHFCEPKNGQSEFNCLDMASPLKNALPAFLTGPNCALLSCIRDFVTSRRTAGRSSSSVEEWRLWTEKEEWILLAWGDMYTITHTDAMGYNSWLTVQPGSSPVGFGWISNPTEEERREWITQNATFRGQFGGHVSTKLRYKVVYPGQTVCFAAGTIHFVFRLAHKPTFVIGGHFLRWSDIDSWIRVVISQYENNDSTNEEVVEYAPQWVNAVAALVQDKVKRGLSEQLGGTEPVERFREGVRDFQQLVAGAKATAAKEKRAAAERKRAAAEEKRAAAAAAAAAKKNLAKGRSPKERAATRKAPKRREEK</sequence>
<dbReference type="AlphaFoldDB" id="A0A6A6IWD1"/>
<feature type="compositionally biased region" description="Basic and acidic residues" evidence="1">
    <location>
        <begin position="564"/>
        <end position="583"/>
    </location>
</feature>
<reference evidence="2" key="1">
    <citation type="journal article" date="2020" name="Stud. Mycol.">
        <title>101 Dothideomycetes genomes: a test case for predicting lifestyles and emergence of pathogens.</title>
        <authorList>
            <person name="Haridas S."/>
            <person name="Albert R."/>
            <person name="Binder M."/>
            <person name="Bloem J."/>
            <person name="Labutti K."/>
            <person name="Salamov A."/>
            <person name="Andreopoulos B."/>
            <person name="Baker S."/>
            <person name="Barry K."/>
            <person name="Bills G."/>
            <person name="Bluhm B."/>
            <person name="Cannon C."/>
            <person name="Castanera R."/>
            <person name="Culley D."/>
            <person name="Daum C."/>
            <person name="Ezra D."/>
            <person name="Gonzalez J."/>
            <person name="Henrissat B."/>
            <person name="Kuo A."/>
            <person name="Liang C."/>
            <person name="Lipzen A."/>
            <person name="Lutzoni F."/>
            <person name="Magnuson J."/>
            <person name="Mondo S."/>
            <person name="Nolan M."/>
            <person name="Ohm R."/>
            <person name="Pangilinan J."/>
            <person name="Park H.-J."/>
            <person name="Ramirez L."/>
            <person name="Alfaro M."/>
            <person name="Sun H."/>
            <person name="Tritt A."/>
            <person name="Yoshinaga Y."/>
            <person name="Zwiers L.-H."/>
            <person name="Turgeon B."/>
            <person name="Goodwin S."/>
            <person name="Spatafora J."/>
            <person name="Crous P."/>
            <person name="Grigoriev I."/>
        </authorList>
    </citation>
    <scope>NUCLEOTIDE SEQUENCE</scope>
    <source>
        <strain evidence="2">CBS 122368</strain>
    </source>
</reference>
<dbReference type="RefSeq" id="XP_033689246.1">
    <property type="nucleotide sequence ID" value="XM_033835141.1"/>
</dbReference>
<feature type="compositionally biased region" description="Basic and acidic residues" evidence="1">
    <location>
        <begin position="61"/>
        <end position="70"/>
    </location>
</feature>
<accession>A0A6A6IWD1</accession>
<evidence type="ECO:0000313" key="3">
    <source>
        <dbReference type="Proteomes" id="UP000800094"/>
    </source>
</evidence>
<feature type="region of interest" description="Disordered" evidence="1">
    <location>
        <begin position="151"/>
        <end position="172"/>
    </location>
</feature>
<feature type="compositionally biased region" description="Basic residues" evidence="1">
    <location>
        <begin position="607"/>
        <end position="617"/>
    </location>
</feature>
<feature type="compositionally biased region" description="Basic and acidic residues" evidence="1">
    <location>
        <begin position="158"/>
        <end position="172"/>
    </location>
</feature>
<dbReference type="SUPFAM" id="SSF51197">
    <property type="entry name" value="Clavaminate synthase-like"/>
    <property type="match status" value="1"/>
</dbReference>
<organism evidence="2 3">
    <name type="scientific">Trematosphaeria pertusa</name>
    <dbReference type="NCBI Taxonomy" id="390896"/>
    <lineage>
        <taxon>Eukaryota</taxon>
        <taxon>Fungi</taxon>
        <taxon>Dikarya</taxon>
        <taxon>Ascomycota</taxon>
        <taxon>Pezizomycotina</taxon>
        <taxon>Dothideomycetes</taxon>
        <taxon>Pleosporomycetidae</taxon>
        <taxon>Pleosporales</taxon>
        <taxon>Massarineae</taxon>
        <taxon>Trematosphaeriaceae</taxon>
        <taxon>Trematosphaeria</taxon>
    </lineage>
</organism>